<dbReference type="PANTHER" id="PTHR33570">
    <property type="entry name" value="4-CARBOXYMUCONOLACTONE DECARBOXYLASE FAMILY PROTEIN"/>
    <property type="match status" value="1"/>
</dbReference>
<evidence type="ECO:0000259" key="1">
    <source>
        <dbReference type="Pfam" id="PF02627"/>
    </source>
</evidence>
<dbReference type="EMBL" id="BNCH01000002">
    <property type="protein sequence ID" value="GHE93411.1"/>
    <property type="molecule type" value="Genomic_DNA"/>
</dbReference>
<dbReference type="InterPro" id="IPR029032">
    <property type="entry name" value="AhpD-like"/>
</dbReference>
<dbReference type="SUPFAM" id="SSF69118">
    <property type="entry name" value="AhpD-like"/>
    <property type="match status" value="1"/>
</dbReference>
<dbReference type="InterPro" id="IPR052512">
    <property type="entry name" value="4CMD/NDH-1_regulator"/>
</dbReference>
<accession>A0ABQ3IUL3</accession>
<dbReference type="PANTHER" id="PTHR33570:SF2">
    <property type="entry name" value="CARBOXYMUCONOLACTONE DECARBOXYLASE-LIKE DOMAIN-CONTAINING PROTEIN"/>
    <property type="match status" value="1"/>
</dbReference>
<keyword evidence="3" id="KW-1185">Reference proteome</keyword>
<reference evidence="3" key="1">
    <citation type="journal article" date="2019" name="Int. J. Syst. Evol. Microbiol.">
        <title>The Global Catalogue of Microorganisms (GCM) 10K type strain sequencing project: providing services to taxonomists for standard genome sequencing and annotation.</title>
        <authorList>
            <consortium name="The Broad Institute Genomics Platform"/>
            <consortium name="The Broad Institute Genome Sequencing Center for Infectious Disease"/>
            <person name="Wu L."/>
            <person name="Ma J."/>
        </authorList>
    </citation>
    <scope>NUCLEOTIDE SEQUENCE [LARGE SCALE GENOMIC DNA]</scope>
    <source>
        <strain evidence="3">KCTC 42443</strain>
    </source>
</reference>
<protein>
    <recommendedName>
        <fullName evidence="1">Carboxymuconolactone decarboxylase-like domain-containing protein</fullName>
    </recommendedName>
</protein>
<gene>
    <name evidence="2" type="ORF">GCM10016455_11980</name>
</gene>
<feature type="domain" description="Carboxymuconolactone decarboxylase-like" evidence="1">
    <location>
        <begin position="39"/>
        <end position="124"/>
    </location>
</feature>
<sequence length="135" mass="14956">MNDFSKLYAQMMEQGQEMLRNFNPALETFKPQGFDKLLPTMPKDMMDMMFGNAFNKDGLDAKTRMLITLAGLTVLGAQADTQIKLTVRHALEAGATEKEIAEVIYQMSMLGGLPAMTRALELAQAVFDDNEEGDA</sequence>
<dbReference type="Proteomes" id="UP000609802">
    <property type="component" value="Unassembled WGS sequence"/>
</dbReference>
<evidence type="ECO:0000313" key="3">
    <source>
        <dbReference type="Proteomes" id="UP000609802"/>
    </source>
</evidence>
<organism evidence="2 3">
    <name type="scientific">Aliiroseovarius zhejiangensis</name>
    <dbReference type="NCBI Taxonomy" id="1632025"/>
    <lineage>
        <taxon>Bacteria</taxon>
        <taxon>Pseudomonadati</taxon>
        <taxon>Pseudomonadota</taxon>
        <taxon>Alphaproteobacteria</taxon>
        <taxon>Rhodobacterales</taxon>
        <taxon>Paracoccaceae</taxon>
        <taxon>Aliiroseovarius</taxon>
    </lineage>
</organism>
<dbReference type="Pfam" id="PF02627">
    <property type="entry name" value="CMD"/>
    <property type="match status" value="1"/>
</dbReference>
<dbReference type="RefSeq" id="WP_191285576.1">
    <property type="nucleotide sequence ID" value="NZ_BNCH01000002.1"/>
</dbReference>
<name>A0ABQ3IUL3_9RHOB</name>
<dbReference type="InterPro" id="IPR003779">
    <property type="entry name" value="CMD-like"/>
</dbReference>
<evidence type="ECO:0000313" key="2">
    <source>
        <dbReference type="EMBL" id="GHE93411.1"/>
    </source>
</evidence>
<dbReference type="Gene3D" id="1.20.1290.10">
    <property type="entry name" value="AhpD-like"/>
    <property type="match status" value="1"/>
</dbReference>
<comment type="caution">
    <text evidence="2">The sequence shown here is derived from an EMBL/GenBank/DDBJ whole genome shotgun (WGS) entry which is preliminary data.</text>
</comment>
<proteinExistence type="predicted"/>